<dbReference type="InterPro" id="IPR007692">
    <property type="entry name" value="DNA_helicase_DnaB"/>
</dbReference>
<dbReference type="NCBIfam" id="NF005424">
    <property type="entry name" value="PRK07004.1"/>
    <property type="match status" value="1"/>
</dbReference>
<accession>A0A0A2N5F5</accession>
<dbReference type="GO" id="GO:1990077">
    <property type="term" value="C:primosome complex"/>
    <property type="evidence" value="ECO:0007669"/>
    <property type="project" value="UniProtKB-UniRule"/>
</dbReference>
<dbReference type="SMART" id="SM00382">
    <property type="entry name" value="AAA"/>
    <property type="match status" value="1"/>
</dbReference>
<accession>A0A0M7CAF0</accession>
<dbReference type="FunFam" id="3.40.50.300:FF:000076">
    <property type="entry name" value="Replicative DNA helicase"/>
    <property type="match status" value="1"/>
</dbReference>
<dbReference type="InterPro" id="IPR036185">
    <property type="entry name" value="DNA_heli_DnaB-like_N_sf"/>
</dbReference>
<sequence>MESKSAKSDSTLDYLRVPPHSIEAEQSVLGGLLLDNAAFDRVADIVTDEDFYRFDHKLIWQHITRLIGLARPADVVTVFESLSVAGKQEEVGGLAYLNALAHNTPSAANIRRYAEIVRERSTLRKLVTVADDISSAAFNPQGKEARQILDEAETRVFQIAQEGARGSQGFLEIQPLLSQVVERIDELYHREGDSEVTGVPTGFIDLDKMTSGLQPGDLVIVAGRPSMGKTSFSMNIGEHVAIAQGLPVAVFSMEMGAVQLAMRMVGSVGLLDQHRMRTGKLTADDWPRLTHAVQQVQEAQIYIDETPGLSSMEVRARARRLARQCGQLGLIIIDYLQLMSSSGGENRATEISEISRSLKGLAKELNCPLIALSQLNRSLEQRPNKRPVMSDLRESGAIEQDADLILFIYRDEVYNPDSPDKGTAEIIIGKQRNGPIGSVRLTFAGASTRFLDYMPN</sequence>
<dbReference type="GO" id="GO:0042802">
    <property type="term" value="F:identical protein binding"/>
    <property type="evidence" value="ECO:0007669"/>
    <property type="project" value="UniProtKB-ARBA"/>
</dbReference>
<dbReference type="Gene3D" id="3.40.50.300">
    <property type="entry name" value="P-loop containing nucleotide triphosphate hydrolases"/>
    <property type="match status" value="1"/>
</dbReference>
<evidence type="ECO:0000256" key="8">
    <source>
        <dbReference type="ARBA" id="ARBA00023125"/>
    </source>
</evidence>
<dbReference type="EC" id="5.6.2.3" evidence="12 13"/>
<dbReference type="CDD" id="cd00984">
    <property type="entry name" value="DnaB_C"/>
    <property type="match status" value="1"/>
</dbReference>
<evidence type="ECO:0000256" key="11">
    <source>
        <dbReference type="ARBA" id="ARBA00048954"/>
    </source>
</evidence>
<dbReference type="STRING" id="511.UZ73_05085"/>
<dbReference type="GO" id="GO:0016787">
    <property type="term" value="F:hydrolase activity"/>
    <property type="evidence" value="ECO:0007669"/>
    <property type="project" value="UniProtKB-KW"/>
</dbReference>
<dbReference type="EMBL" id="QEXO01000002">
    <property type="protein sequence ID" value="PWE14308.1"/>
    <property type="molecule type" value="Genomic_DNA"/>
</dbReference>
<evidence type="ECO:0000313" key="18">
    <source>
        <dbReference type="Proteomes" id="UP000245216"/>
    </source>
</evidence>
<name>A0A0A2N5F5_ALCFA</name>
<keyword evidence="6 13" id="KW-0347">Helicase</keyword>
<dbReference type="GO" id="GO:0005524">
    <property type="term" value="F:ATP binding"/>
    <property type="evidence" value="ECO:0007669"/>
    <property type="project" value="UniProtKB-UniRule"/>
</dbReference>
<dbReference type="PROSITE" id="PS51199">
    <property type="entry name" value="SF4_HELICASE"/>
    <property type="match status" value="1"/>
</dbReference>
<evidence type="ECO:0000256" key="4">
    <source>
        <dbReference type="ARBA" id="ARBA00022741"/>
    </source>
</evidence>
<dbReference type="SUPFAM" id="SSF52540">
    <property type="entry name" value="P-loop containing nucleoside triphosphate hydrolases"/>
    <property type="match status" value="1"/>
</dbReference>
<evidence type="ECO:0000256" key="6">
    <source>
        <dbReference type="ARBA" id="ARBA00022806"/>
    </source>
</evidence>
<keyword evidence="9" id="KW-0413">Isomerase</keyword>
<dbReference type="AlphaFoldDB" id="A0A0A2N5F5"/>
<keyword evidence="19" id="KW-1185">Reference proteome</keyword>
<reference evidence="16" key="3">
    <citation type="submission" date="2022-04" db="EMBL/GenBank/DDBJ databases">
        <title>Genomic mining of Alcaligenes faecalis D334 producing ectoin and derivatives.</title>
        <authorList>
            <person name="Doan V.T."/>
            <person name="Quach N.T."/>
            <person name="Vu T.-H.-N."/>
            <person name="Phi Q.-T."/>
        </authorList>
    </citation>
    <scope>NUCLEOTIDE SEQUENCE</scope>
    <source>
        <strain evidence="16">D334</strain>
    </source>
</reference>
<dbReference type="InterPro" id="IPR027417">
    <property type="entry name" value="P-loop_NTPase"/>
</dbReference>
<comment type="similarity">
    <text evidence="1 13">Belongs to the helicase family. DnaB subfamily.</text>
</comment>
<reference evidence="17 19" key="4">
    <citation type="submission" date="2022-05" db="EMBL/GenBank/DDBJ databases">
        <title>Complete sequence of strain NY11312.</title>
        <authorList>
            <person name="Zhou D."/>
        </authorList>
    </citation>
    <scope>NUCLEOTIDE SEQUENCE [LARGE SCALE GENOMIC DNA]</scope>
    <source>
        <strain evidence="17 19">NY11312</strain>
    </source>
</reference>
<evidence type="ECO:0000256" key="3">
    <source>
        <dbReference type="ARBA" id="ARBA00022705"/>
    </source>
</evidence>
<dbReference type="GO" id="GO:0043139">
    <property type="term" value="F:5'-3' DNA helicase activity"/>
    <property type="evidence" value="ECO:0007669"/>
    <property type="project" value="UniProtKB-EC"/>
</dbReference>
<evidence type="ECO:0000313" key="19">
    <source>
        <dbReference type="Proteomes" id="UP001211866"/>
    </source>
</evidence>
<feature type="domain" description="SF4 helicase" evidence="14">
    <location>
        <begin position="192"/>
        <end position="456"/>
    </location>
</feature>
<reference evidence="15 18" key="1">
    <citation type="submission" date="2018-05" db="EMBL/GenBank/DDBJ databases">
        <title>Genome Sequence of an Efficient Indole-Degrading Bacterium, Alcaligenes sp.YBY.</title>
        <authorList>
            <person name="Yang B."/>
        </authorList>
    </citation>
    <scope>NUCLEOTIDE SEQUENCE [LARGE SCALE GENOMIC DNA]</scope>
    <source>
        <strain evidence="15 18">YBY</strain>
    </source>
</reference>
<dbReference type="SUPFAM" id="SSF48024">
    <property type="entry name" value="N-terminal domain of DnaB helicase"/>
    <property type="match status" value="1"/>
</dbReference>
<comment type="catalytic activity">
    <reaction evidence="11 13">
        <text>ATP + H2O = ADP + phosphate + H(+)</text>
        <dbReference type="Rhea" id="RHEA:13065"/>
        <dbReference type="ChEBI" id="CHEBI:15377"/>
        <dbReference type="ChEBI" id="CHEBI:15378"/>
        <dbReference type="ChEBI" id="CHEBI:30616"/>
        <dbReference type="ChEBI" id="CHEBI:43474"/>
        <dbReference type="ChEBI" id="CHEBI:456216"/>
        <dbReference type="EC" id="5.6.2.3"/>
    </reaction>
</comment>
<dbReference type="eggNOG" id="COG0305">
    <property type="taxonomic scope" value="Bacteria"/>
</dbReference>
<keyword evidence="8 13" id="KW-0238">DNA-binding</keyword>
<dbReference type="KEGG" id="afa:UZ73_05085"/>
<dbReference type="Gene3D" id="1.10.860.10">
    <property type="entry name" value="DNAb Helicase, Chain A"/>
    <property type="match status" value="1"/>
</dbReference>
<keyword evidence="5 13" id="KW-0378">Hydrolase</keyword>
<evidence type="ECO:0000313" key="16">
    <source>
        <dbReference type="EMBL" id="UPL20385.1"/>
    </source>
</evidence>
<dbReference type="GO" id="GO:0006269">
    <property type="term" value="P:DNA replication, synthesis of primer"/>
    <property type="evidence" value="ECO:0007669"/>
    <property type="project" value="UniProtKB-UniRule"/>
</dbReference>
<dbReference type="Proteomes" id="UP001211866">
    <property type="component" value="Chromosome"/>
</dbReference>
<evidence type="ECO:0000256" key="5">
    <source>
        <dbReference type="ARBA" id="ARBA00022801"/>
    </source>
</evidence>
<gene>
    <name evidence="15" type="ORF">DF183_06120</name>
    <name evidence="17" type="ORF">M2J83_06285</name>
    <name evidence="16" type="ORF">MXF72_13300</name>
</gene>
<evidence type="ECO:0000256" key="12">
    <source>
        <dbReference type="NCBIfam" id="TIGR00665"/>
    </source>
</evidence>
<dbReference type="Proteomes" id="UP000245216">
    <property type="component" value="Unassembled WGS sequence"/>
</dbReference>
<keyword evidence="7 13" id="KW-0067">ATP-binding</keyword>
<dbReference type="GO" id="GO:0005829">
    <property type="term" value="C:cytosol"/>
    <property type="evidence" value="ECO:0007669"/>
    <property type="project" value="TreeGrafter"/>
</dbReference>
<dbReference type="Pfam" id="PF00772">
    <property type="entry name" value="DnaB"/>
    <property type="match status" value="1"/>
</dbReference>
<keyword evidence="4 13" id="KW-0547">Nucleotide-binding</keyword>
<reference evidence="15 18" key="2">
    <citation type="submission" date="2018-05" db="EMBL/GenBank/DDBJ databases">
        <authorList>
            <person name="Lanie J.A."/>
            <person name="Ng W.-L."/>
            <person name="Kazmierczak K.M."/>
            <person name="Andrzejewski T.M."/>
            <person name="Davidsen T.M."/>
            <person name="Wayne K.J."/>
            <person name="Tettelin H."/>
            <person name="Glass J.I."/>
            <person name="Rusch D."/>
            <person name="Podicherti R."/>
            <person name="Tsui H.-C.T."/>
            <person name="Winkler M.E."/>
        </authorList>
    </citation>
    <scope>NUCLEOTIDE SEQUENCE [LARGE SCALE GENOMIC DNA]</scope>
    <source>
        <strain evidence="15 18">YBY</strain>
    </source>
</reference>
<dbReference type="OrthoDB" id="9773982at2"/>
<evidence type="ECO:0000313" key="17">
    <source>
        <dbReference type="EMBL" id="WBM39421.1"/>
    </source>
</evidence>
<dbReference type="EMBL" id="CP095873">
    <property type="protein sequence ID" value="UPL20385.1"/>
    <property type="molecule type" value="Genomic_DNA"/>
</dbReference>
<evidence type="ECO:0000313" key="15">
    <source>
        <dbReference type="EMBL" id="PWE14308.1"/>
    </source>
</evidence>
<dbReference type="InterPro" id="IPR007694">
    <property type="entry name" value="DNA_helicase_DnaB-like_C"/>
</dbReference>
<evidence type="ECO:0000256" key="2">
    <source>
        <dbReference type="ARBA" id="ARBA00022515"/>
    </source>
</evidence>
<dbReference type="Proteomes" id="UP000830925">
    <property type="component" value="Chromosome"/>
</dbReference>
<protein>
    <recommendedName>
        <fullName evidence="12 13">Replicative DNA helicase</fullName>
        <ecNumber evidence="12 13">5.6.2.3</ecNumber>
    </recommendedName>
</protein>
<organism evidence="15 18">
    <name type="scientific">Alcaligenes faecalis</name>
    <dbReference type="NCBI Taxonomy" id="511"/>
    <lineage>
        <taxon>Bacteria</taxon>
        <taxon>Pseudomonadati</taxon>
        <taxon>Pseudomonadota</taxon>
        <taxon>Betaproteobacteria</taxon>
        <taxon>Burkholderiales</taxon>
        <taxon>Alcaligenaceae</taxon>
        <taxon>Alcaligenes</taxon>
    </lineage>
</organism>
<dbReference type="InterPro" id="IPR007693">
    <property type="entry name" value="DNA_helicase_DnaB-like_N"/>
</dbReference>
<evidence type="ECO:0000256" key="7">
    <source>
        <dbReference type="ARBA" id="ARBA00022840"/>
    </source>
</evidence>
<dbReference type="PANTHER" id="PTHR30153">
    <property type="entry name" value="REPLICATIVE DNA HELICASE DNAB"/>
    <property type="match status" value="1"/>
</dbReference>
<evidence type="ECO:0000256" key="1">
    <source>
        <dbReference type="ARBA" id="ARBA00008428"/>
    </source>
</evidence>
<dbReference type="NCBIfam" id="TIGR00665">
    <property type="entry name" value="DnaB"/>
    <property type="match status" value="1"/>
</dbReference>
<dbReference type="PANTHER" id="PTHR30153:SF2">
    <property type="entry name" value="REPLICATIVE DNA HELICASE"/>
    <property type="match status" value="1"/>
</dbReference>
<evidence type="ECO:0000256" key="10">
    <source>
        <dbReference type="ARBA" id="ARBA00044932"/>
    </source>
</evidence>
<dbReference type="RefSeq" id="WP_009457570.1">
    <property type="nucleotide sequence ID" value="NZ_CAXOKM010000009.1"/>
</dbReference>
<comment type="function">
    <text evidence="10 13">The main replicative DNA helicase, it participates in initiation and elongation during chromosome replication. Travels ahead of the DNA replisome, separating dsDNA into templates for DNA synthesis. A processive ATP-dependent 5'-3' DNA helicase it has DNA-dependent ATPase activity.</text>
</comment>
<evidence type="ECO:0000256" key="13">
    <source>
        <dbReference type="RuleBase" id="RU362085"/>
    </source>
</evidence>
<dbReference type="GO" id="GO:0003677">
    <property type="term" value="F:DNA binding"/>
    <property type="evidence" value="ECO:0007669"/>
    <property type="project" value="UniProtKB-UniRule"/>
</dbReference>
<dbReference type="InterPro" id="IPR003593">
    <property type="entry name" value="AAA+_ATPase"/>
</dbReference>
<evidence type="ECO:0000259" key="14">
    <source>
        <dbReference type="PROSITE" id="PS51199"/>
    </source>
</evidence>
<dbReference type="InterPro" id="IPR016136">
    <property type="entry name" value="DNA_helicase_N/primase_C"/>
</dbReference>
<dbReference type="GeneID" id="96776893"/>
<evidence type="ECO:0000256" key="9">
    <source>
        <dbReference type="ARBA" id="ARBA00023235"/>
    </source>
</evidence>
<dbReference type="EMBL" id="CP096916">
    <property type="protein sequence ID" value="WBM39421.1"/>
    <property type="molecule type" value="Genomic_DNA"/>
</dbReference>
<keyword evidence="2 13" id="KW-0639">Primosome</keyword>
<dbReference type="NCBIfam" id="NF004384">
    <property type="entry name" value="PRK05748.1"/>
    <property type="match status" value="1"/>
</dbReference>
<keyword evidence="3 13" id="KW-0235">DNA replication</keyword>
<proteinExistence type="inferred from homology"/>
<dbReference type="FunFam" id="1.10.860.10:FF:000001">
    <property type="entry name" value="Replicative DNA helicase"/>
    <property type="match status" value="1"/>
</dbReference>
<dbReference type="Pfam" id="PF03796">
    <property type="entry name" value="DnaB_C"/>
    <property type="match status" value="1"/>
</dbReference>